<dbReference type="EMBL" id="LAVV01007704">
    <property type="protein sequence ID" value="KNZ55045.1"/>
    <property type="molecule type" value="Genomic_DNA"/>
</dbReference>
<organism evidence="3 5">
    <name type="scientific">Puccinia sorghi</name>
    <dbReference type="NCBI Taxonomy" id="27349"/>
    <lineage>
        <taxon>Eukaryota</taxon>
        <taxon>Fungi</taxon>
        <taxon>Dikarya</taxon>
        <taxon>Basidiomycota</taxon>
        <taxon>Pucciniomycotina</taxon>
        <taxon>Pucciniomycetes</taxon>
        <taxon>Pucciniales</taxon>
        <taxon>Pucciniaceae</taxon>
        <taxon>Puccinia</taxon>
    </lineage>
</organism>
<reference evidence="3 5" key="1">
    <citation type="submission" date="2015-08" db="EMBL/GenBank/DDBJ databases">
        <title>Next Generation Sequencing and Analysis of the Genome of Puccinia sorghi L Schw, the Causal Agent of Maize Common Rust.</title>
        <authorList>
            <person name="Rochi L."/>
            <person name="Burguener G."/>
            <person name="Darino M."/>
            <person name="Turjanski A."/>
            <person name="Kreff E."/>
            <person name="Dieguez M.J."/>
            <person name="Sacco F."/>
        </authorList>
    </citation>
    <scope>NUCLEOTIDE SEQUENCE [LARGE SCALE GENOMIC DNA]</scope>
    <source>
        <strain evidence="3 5">RO10H11247</strain>
    </source>
</reference>
<evidence type="ECO:0000256" key="2">
    <source>
        <dbReference type="SAM" id="SignalP"/>
    </source>
</evidence>
<feature type="signal peptide" evidence="2">
    <location>
        <begin position="1"/>
        <end position="23"/>
    </location>
</feature>
<feature type="region of interest" description="Disordered" evidence="1">
    <location>
        <begin position="134"/>
        <end position="168"/>
    </location>
</feature>
<evidence type="ECO:0000313" key="4">
    <source>
        <dbReference type="EMBL" id="KNZ55050.1"/>
    </source>
</evidence>
<feature type="chain" id="PRO_5007416087" evidence="2">
    <location>
        <begin position="24"/>
        <end position="168"/>
    </location>
</feature>
<keyword evidence="5" id="KW-1185">Reference proteome</keyword>
<sequence length="168" mass="18181">MLHSTPLALRACFSWIIFCGIVGDYIPHQKGQVLLTGGSQLGQTFLEMFLEDQDPCGLFMFFVKGQAALKKNIWCRTSASQEKKETGGNTEYDRDLQAKLARTCKQLESSLGKQFLSVSASNAARTSPNFYAASKQVGKGRKKPATIGKGCVKQGGGGAGKKVVRKQA</sequence>
<dbReference type="Proteomes" id="UP000037035">
    <property type="component" value="Unassembled WGS sequence"/>
</dbReference>
<comment type="caution">
    <text evidence="3">The sequence shown here is derived from an EMBL/GenBank/DDBJ whole genome shotgun (WGS) entry which is preliminary data.</text>
</comment>
<proteinExistence type="predicted"/>
<dbReference type="AlphaFoldDB" id="A0A0L6V4H3"/>
<evidence type="ECO:0000256" key="1">
    <source>
        <dbReference type="SAM" id="MobiDB-lite"/>
    </source>
</evidence>
<dbReference type="VEuPathDB" id="FungiDB:VP01_2782g1"/>
<dbReference type="VEuPathDB" id="FungiDB:VP01_2780g2"/>
<gene>
    <name evidence="4" type="ORF">VP01_2780g2</name>
    <name evidence="3" type="ORF">VP01_2782g1</name>
</gene>
<name>A0A0L6V4H3_9BASI</name>
<dbReference type="EMBL" id="LAVV01007702">
    <property type="protein sequence ID" value="KNZ55050.1"/>
    <property type="molecule type" value="Genomic_DNA"/>
</dbReference>
<evidence type="ECO:0000313" key="3">
    <source>
        <dbReference type="EMBL" id="KNZ55045.1"/>
    </source>
</evidence>
<evidence type="ECO:0000313" key="5">
    <source>
        <dbReference type="Proteomes" id="UP000037035"/>
    </source>
</evidence>
<keyword evidence="2" id="KW-0732">Signal</keyword>
<protein>
    <submittedName>
        <fullName evidence="3">Uncharacterized protein</fullName>
    </submittedName>
</protein>
<accession>A0A0L6V4H3</accession>